<proteinExistence type="predicted"/>
<dbReference type="AlphaFoldDB" id="M7ZCV7"/>
<evidence type="ECO:0000256" key="1">
    <source>
        <dbReference type="SAM" id="MobiDB-lite"/>
    </source>
</evidence>
<feature type="compositionally biased region" description="Polar residues" evidence="1">
    <location>
        <begin position="1"/>
        <end position="12"/>
    </location>
</feature>
<dbReference type="EMBL" id="KD144957">
    <property type="protein sequence ID" value="EMS57466.1"/>
    <property type="molecule type" value="Genomic_DNA"/>
</dbReference>
<feature type="compositionally biased region" description="Basic and acidic residues" evidence="1">
    <location>
        <begin position="19"/>
        <end position="40"/>
    </location>
</feature>
<evidence type="ECO:0000313" key="2">
    <source>
        <dbReference type="EMBL" id="EMS57466.1"/>
    </source>
</evidence>
<feature type="compositionally biased region" description="Gly residues" evidence="1">
    <location>
        <begin position="50"/>
        <end position="61"/>
    </location>
</feature>
<dbReference type="OMA" id="WCVAVEQ"/>
<name>M7ZCV7_TRIUA</name>
<feature type="compositionally biased region" description="Basic residues" evidence="1">
    <location>
        <begin position="100"/>
        <end position="117"/>
    </location>
</feature>
<accession>M7ZCV7</accession>
<gene>
    <name evidence="2" type="ORF">TRIUR3_30510</name>
</gene>
<protein>
    <submittedName>
        <fullName evidence="2">Uncharacterized protein</fullName>
    </submittedName>
</protein>
<sequence length="164" mass="17590">MAPWWSSSSSNKGIKAHGRRGDGEDVGPEARNHGGGERAPRPLLARSRGVVGGGGSRGAGIGAEQAPMRLEALEKGAGGGEAPERRLGPRRRGQRETGRRGRRGPRPRAARRRRRPSGSRTSLGGRDGASRGCRREMGRGHGRKERRYGIRIKNGGSCVCVSRR</sequence>
<organism evidence="2">
    <name type="scientific">Triticum urartu</name>
    <name type="common">Red wild einkorn</name>
    <name type="synonym">Crithodium urartu</name>
    <dbReference type="NCBI Taxonomy" id="4572"/>
    <lineage>
        <taxon>Eukaryota</taxon>
        <taxon>Viridiplantae</taxon>
        <taxon>Streptophyta</taxon>
        <taxon>Embryophyta</taxon>
        <taxon>Tracheophyta</taxon>
        <taxon>Spermatophyta</taxon>
        <taxon>Magnoliopsida</taxon>
        <taxon>Liliopsida</taxon>
        <taxon>Poales</taxon>
        <taxon>Poaceae</taxon>
        <taxon>BOP clade</taxon>
        <taxon>Pooideae</taxon>
        <taxon>Triticodae</taxon>
        <taxon>Triticeae</taxon>
        <taxon>Triticinae</taxon>
        <taxon>Triticum</taxon>
    </lineage>
</organism>
<feature type="region of interest" description="Disordered" evidence="1">
    <location>
        <begin position="1"/>
        <end position="148"/>
    </location>
</feature>
<reference evidence="2" key="1">
    <citation type="journal article" date="2013" name="Nature">
        <title>Draft genome of the wheat A-genome progenitor Triticum urartu.</title>
        <authorList>
            <person name="Ling H.Q."/>
            <person name="Zhao S."/>
            <person name="Liu D."/>
            <person name="Wang J."/>
            <person name="Sun H."/>
            <person name="Zhang C."/>
            <person name="Fan H."/>
            <person name="Li D."/>
            <person name="Dong L."/>
            <person name="Tao Y."/>
            <person name="Gao C."/>
            <person name="Wu H."/>
            <person name="Li Y."/>
            <person name="Cui Y."/>
            <person name="Guo X."/>
            <person name="Zheng S."/>
            <person name="Wang B."/>
            <person name="Yu K."/>
            <person name="Liang Q."/>
            <person name="Yang W."/>
            <person name="Lou X."/>
            <person name="Chen J."/>
            <person name="Feng M."/>
            <person name="Jian J."/>
            <person name="Zhang X."/>
            <person name="Luo G."/>
            <person name="Jiang Y."/>
            <person name="Liu J."/>
            <person name="Wang Z."/>
            <person name="Sha Y."/>
            <person name="Zhang B."/>
            <person name="Wu H."/>
            <person name="Tang D."/>
            <person name="Shen Q."/>
            <person name="Xue P."/>
            <person name="Zou S."/>
            <person name="Wang X."/>
            <person name="Liu X."/>
            <person name="Wang F."/>
            <person name="Yang Y."/>
            <person name="An X."/>
            <person name="Dong Z."/>
            <person name="Zhang K."/>
            <person name="Zhang X."/>
            <person name="Luo M.C."/>
            <person name="Dvorak J."/>
            <person name="Tong Y."/>
            <person name="Wang J."/>
            <person name="Yang H."/>
            <person name="Li Z."/>
            <person name="Wang D."/>
            <person name="Zhang A."/>
            <person name="Wang J."/>
        </authorList>
    </citation>
    <scope>NUCLEOTIDE SEQUENCE</scope>
</reference>